<keyword evidence="3" id="KW-1185">Reference proteome</keyword>
<evidence type="ECO:0000313" key="2">
    <source>
        <dbReference type="EMBL" id="EEC81739.1"/>
    </source>
</evidence>
<dbReference type="Proteomes" id="UP000007015">
    <property type="component" value="Chromosome 7"/>
</dbReference>
<feature type="region of interest" description="Disordered" evidence="1">
    <location>
        <begin position="16"/>
        <end position="42"/>
    </location>
</feature>
<dbReference type="Gramene" id="BGIOSGA024597-TA">
    <property type="protein sequence ID" value="BGIOSGA024597-PA"/>
    <property type="gene ID" value="BGIOSGA024597"/>
</dbReference>
<dbReference type="OMA" id="TGRKQGM"/>
<gene>
    <name evidence="2" type="ORF">OsI_25385</name>
</gene>
<feature type="compositionally biased region" description="Gly residues" evidence="1">
    <location>
        <begin position="60"/>
        <end position="70"/>
    </location>
</feature>
<dbReference type="EMBL" id="CM000132">
    <property type="protein sequence ID" value="EEC81739.1"/>
    <property type="molecule type" value="Genomic_DNA"/>
</dbReference>
<feature type="region of interest" description="Disordered" evidence="1">
    <location>
        <begin position="57"/>
        <end position="84"/>
    </location>
</feature>
<reference evidence="2 3" key="1">
    <citation type="journal article" date="2005" name="PLoS Biol.">
        <title>The genomes of Oryza sativa: a history of duplications.</title>
        <authorList>
            <person name="Yu J."/>
            <person name="Wang J."/>
            <person name="Lin W."/>
            <person name="Li S."/>
            <person name="Li H."/>
            <person name="Zhou J."/>
            <person name="Ni P."/>
            <person name="Dong W."/>
            <person name="Hu S."/>
            <person name="Zeng C."/>
            <person name="Zhang J."/>
            <person name="Zhang Y."/>
            <person name="Li R."/>
            <person name="Xu Z."/>
            <person name="Li S."/>
            <person name="Li X."/>
            <person name="Zheng H."/>
            <person name="Cong L."/>
            <person name="Lin L."/>
            <person name="Yin J."/>
            <person name="Geng J."/>
            <person name="Li G."/>
            <person name="Shi J."/>
            <person name="Liu J."/>
            <person name="Lv H."/>
            <person name="Li J."/>
            <person name="Wang J."/>
            <person name="Deng Y."/>
            <person name="Ran L."/>
            <person name="Shi X."/>
            <person name="Wang X."/>
            <person name="Wu Q."/>
            <person name="Li C."/>
            <person name="Ren X."/>
            <person name="Wang J."/>
            <person name="Wang X."/>
            <person name="Li D."/>
            <person name="Liu D."/>
            <person name="Zhang X."/>
            <person name="Ji Z."/>
            <person name="Zhao W."/>
            <person name="Sun Y."/>
            <person name="Zhang Z."/>
            <person name="Bao J."/>
            <person name="Han Y."/>
            <person name="Dong L."/>
            <person name="Ji J."/>
            <person name="Chen P."/>
            <person name="Wu S."/>
            <person name="Liu J."/>
            <person name="Xiao Y."/>
            <person name="Bu D."/>
            <person name="Tan J."/>
            <person name="Yang L."/>
            <person name="Ye C."/>
            <person name="Zhang J."/>
            <person name="Xu J."/>
            <person name="Zhou Y."/>
            <person name="Yu Y."/>
            <person name="Zhang B."/>
            <person name="Zhuang S."/>
            <person name="Wei H."/>
            <person name="Liu B."/>
            <person name="Lei M."/>
            <person name="Yu H."/>
            <person name="Li Y."/>
            <person name="Xu H."/>
            <person name="Wei S."/>
            <person name="He X."/>
            <person name="Fang L."/>
            <person name="Zhang Z."/>
            <person name="Zhang Y."/>
            <person name="Huang X."/>
            <person name="Su Z."/>
            <person name="Tong W."/>
            <person name="Li J."/>
            <person name="Tong Z."/>
            <person name="Li S."/>
            <person name="Ye J."/>
            <person name="Wang L."/>
            <person name="Fang L."/>
            <person name="Lei T."/>
            <person name="Chen C."/>
            <person name="Chen H."/>
            <person name="Xu Z."/>
            <person name="Li H."/>
            <person name="Huang H."/>
            <person name="Zhang F."/>
            <person name="Xu H."/>
            <person name="Li N."/>
            <person name="Zhao C."/>
            <person name="Li S."/>
            <person name="Dong L."/>
            <person name="Huang Y."/>
            <person name="Li L."/>
            <person name="Xi Y."/>
            <person name="Qi Q."/>
            <person name="Li W."/>
            <person name="Zhang B."/>
            <person name="Hu W."/>
            <person name="Zhang Y."/>
            <person name="Tian X."/>
            <person name="Jiao Y."/>
            <person name="Liang X."/>
            <person name="Jin J."/>
            <person name="Gao L."/>
            <person name="Zheng W."/>
            <person name="Hao B."/>
            <person name="Liu S."/>
            <person name="Wang W."/>
            <person name="Yuan L."/>
            <person name="Cao M."/>
            <person name="McDermott J."/>
            <person name="Samudrala R."/>
            <person name="Wang J."/>
            <person name="Wong G.K."/>
            <person name="Yang H."/>
        </authorList>
    </citation>
    <scope>NUCLEOTIDE SEQUENCE [LARGE SCALE GENOMIC DNA]</scope>
    <source>
        <strain evidence="3">cv. 93-11</strain>
    </source>
</reference>
<evidence type="ECO:0000313" key="3">
    <source>
        <dbReference type="Proteomes" id="UP000007015"/>
    </source>
</evidence>
<protein>
    <submittedName>
        <fullName evidence="2">Uncharacterized protein</fullName>
    </submittedName>
</protein>
<accession>B8B8F9</accession>
<organism evidence="2 3">
    <name type="scientific">Oryza sativa subsp. indica</name>
    <name type="common">Rice</name>
    <dbReference type="NCBI Taxonomy" id="39946"/>
    <lineage>
        <taxon>Eukaryota</taxon>
        <taxon>Viridiplantae</taxon>
        <taxon>Streptophyta</taxon>
        <taxon>Embryophyta</taxon>
        <taxon>Tracheophyta</taxon>
        <taxon>Spermatophyta</taxon>
        <taxon>Magnoliopsida</taxon>
        <taxon>Liliopsida</taxon>
        <taxon>Poales</taxon>
        <taxon>Poaceae</taxon>
        <taxon>BOP clade</taxon>
        <taxon>Oryzoideae</taxon>
        <taxon>Oryzeae</taxon>
        <taxon>Oryzinae</taxon>
        <taxon>Oryza</taxon>
        <taxon>Oryza sativa</taxon>
    </lineage>
</organism>
<proteinExistence type="predicted"/>
<evidence type="ECO:0000256" key="1">
    <source>
        <dbReference type="SAM" id="MobiDB-lite"/>
    </source>
</evidence>
<dbReference type="AlphaFoldDB" id="B8B8F9"/>
<name>B8B8F9_ORYSI</name>
<sequence length="84" mass="8407">MPPTLPHRHIHAATMLSSPDAATLDSGEVGPPDLVAPASSLADLTGRKQGMRAIARSAEGDGGAMEGGGQEPPLSVLPATVVLT</sequence>
<dbReference type="HOGENOM" id="CLU_2531494_0_0_1"/>